<evidence type="ECO:0000313" key="1">
    <source>
        <dbReference type="EMBL" id="KAJ0079738.1"/>
    </source>
</evidence>
<accession>A0ACC1A137</accession>
<name>A0ACC1A137_9ROSI</name>
<keyword evidence="2" id="KW-1185">Reference proteome</keyword>
<dbReference type="Proteomes" id="UP001164250">
    <property type="component" value="Chromosome 13"/>
</dbReference>
<evidence type="ECO:0000313" key="2">
    <source>
        <dbReference type="Proteomes" id="UP001164250"/>
    </source>
</evidence>
<proteinExistence type="predicted"/>
<gene>
    <name evidence="1" type="ORF">Patl1_23198</name>
</gene>
<dbReference type="EMBL" id="CM047909">
    <property type="protein sequence ID" value="KAJ0079738.1"/>
    <property type="molecule type" value="Genomic_DNA"/>
</dbReference>
<protein>
    <submittedName>
        <fullName evidence="1">Uncharacterized protein</fullName>
    </submittedName>
</protein>
<sequence length="213" mass="23891">MVEERGIIPGTVLAFLESQLQVADNAPLPDICIGTSAAPFYLPPHHFEVNSSKGTKRFNLINGGIAAKKPVTLLAICEAAKEMSGNGNSPSLSMVDSSNFLFSLLELERQRGMSSLRLVMEENWDSLIDNSKKENLEHLEEIGKDLLKKPVSQVNLETGLHEPIENGGTYKEALIKFAKRLSEERRFRQQHSQTNLCMIYAFFFLFFTSNLRT</sequence>
<reference evidence="2" key="1">
    <citation type="journal article" date="2023" name="G3 (Bethesda)">
        <title>Genome assembly and association tests identify interacting loci associated with vigor, precocity, and sex in interspecific pistachio rootstocks.</title>
        <authorList>
            <person name="Palmer W."/>
            <person name="Jacygrad E."/>
            <person name="Sagayaradj S."/>
            <person name="Cavanaugh K."/>
            <person name="Han R."/>
            <person name="Bertier L."/>
            <person name="Beede B."/>
            <person name="Kafkas S."/>
            <person name="Golino D."/>
            <person name="Preece J."/>
            <person name="Michelmore R."/>
        </authorList>
    </citation>
    <scope>NUCLEOTIDE SEQUENCE [LARGE SCALE GENOMIC DNA]</scope>
</reference>
<organism evidence="1 2">
    <name type="scientific">Pistacia atlantica</name>
    <dbReference type="NCBI Taxonomy" id="434234"/>
    <lineage>
        <taxon>Eukaryota</taxon>
        <taxon>Viridiplantae</taxon>
        <taxon>Streptophyta</taxon>
        <taxon>Embryophyta</taxon>
        <taxon>Tracheophyta</taxon>
        <taxon>Spermatophyta</taxon>
        <taxon>Magnoliopsida</taxon>
        <taxon>eudicotyledons</taxon>
        <taxon>Gunneridae</taxon>
        <taxon>Pentapetalae</taxon>
        <taxon>rosids</taxon>
        <taxon>malvids</taxon>
        <taxon>Sapindales</taxon>
        <taxon>Anacardiaceae</taxon>
        <taxon>Pistacia</taxon>
    </lineage>
</organism>
<comment type="caution">
    <text evidence="1">The sequence shown here is derived from an EMBL/GenBank/DDBJ whole genome shotgun (WGS) entry which is preliminary data.</text>
</comment>